<feature type="coiled-coil region" evidence="4">
    <location>
        <begin position="37"/>
        <end position="71"/>
    </location>
</feature>
<evidence type="ECO:0000256" key="1">
    <source>
        <dbReference type="ARBA" id="ARBA00004613"/>
    </source>
</evidence>
<feature type="domain" description="C1q" evidence="6">
    <location>
        <begin position="163"/>
        <end position="306"/>
    </location>
</feature>
<keyword evidence="8" id="KW-1185">Reference proteome</keyword>
<dbReference type="InterPro" id="IPR008983">
    <property type="entry name" value="Tumour_necrosis_fac-like_dom"/>
</dbReference>
<keyword evidence="3 5" id="KW-0732">Signal</keyword>
<evidence type="ECO:0000256" key="3">
    <source>
        <dbReference type="ARBA" id="ARBA00022729"/>
    </source>
</evidence>
<dbReference type="InterPro" id="IPR001073">
    <property type="entry name" value="C1q_dom"/>
</dbReference>
<proteinExistence type="predicted"/>
<evidence type="ECO:0000313" key="8">
    <source>
        <dbReference type="Proteomes" id="UP001195483"/>
    </source>
</evidence>
<keyword evidence="4" id="KW-0175">Coiled coil</keyword>
<comment type="subcellular location">
    <subcellularLocation>
        <location evidence="1">Secreted</location>
    </subcellularLocation>
</comment>
<dbReference type="AlphaFoldDB" id="A0AAE0RQQ6"/>
<dbReference type="SMART" id="SM00110">
    <property type="entry name" value="C1Q"/>
    <property type="match status" value="1"/>
</dbReference>
<name>A0AAE0RQQ6_9BIVA</name>
<dbReference type="PANTHER" id="PTHR22923:SF116">
    <property type="entry name" value="C1Q DOMAIN-CONTAINING PROTEIN"/>
    <property type="match status" value="1"/>
</dbReference>
<gene>
    <name evidence="7" type="ORF">CHS0354_024850</name>
</gene>
<organism evidence="7 8">
    <name type="scientific">Potamilus streckersoni</name>
    <dbReference type="NCBI Taxonomy" id="2493646"/>
    <lineage>
        <taxon>Eukaryota</taxon>
        <taxon>Metazoa</taxon>
        <taxon>Spiralia</taxon>
        <taxon>Lophotrochozoa</taxon>
        <taxon>Mollusca</taxon>
        <taxon>Bivalvia</taxon>
        <taxon>Autobranchia</taxon>
        <taxon>Heteroconchia</taxon>
        <taxon>Palaeoheterodonta</taxon>
        <taxon>Unionida</taxon>
        <taxon>Unionoidea</taxon>
        <taxon>Unionidae</taxon>
        <taxon>Ambleminae</taxon>
        <taxon>Lampsilini</taxon>
        <taxon>Potamilus</taxon>
    </lineage>
</organism>
<reference evidence="7" key="2">
    <citation type="journal article" date="2021" name="Genome Biol. Evol.">
        <title>Developing a high-quality reference genome for a parasitic bivalve with doubly uniparental inheritance (Bivalvia: Unionida).</title>
        <authorList>
            <person name="Smith C.H."/>
        </authorList>
    </citation>
    <scope>NUCLEOTIDE SEQUENCE</scope>
    <source>
        <strain evidence="7">CHS0354</strain>
        <tissue evidence="7">Mantle</tissue>
    </source>
</reference>
<dbReference type="Proteomes" id="UP001195483">
    <property type="component" value="Unassembled WGS sequence"/>
</dbReference>
<dbReference type="Pfam" id="PF00386">
    <property type="entry name" value="C1q"/>
    <property type="match status" value="1"/>
</dbReference>
<evidence type="ECO:0000259" key="6">
    <source>
        <dbReference type="PROSITE" id="PS50871"/>
    </source>
</evidence>
<accession>A0AAE0RQQ6</accession>
<dbReference type="PANTHER" id="PTHR22923">
    <property type="entry name" value="CEREBELLIN-RELATED"/>
    <property type="match status" value="1"/>
</dbReference>
<keyword evidence="2" id="KW-0964">Secreted</keyword>
<sequence>MSGLFGFFCVLFSVLIISLSEADSARDFAVQDLVAFVRDLEARVSSLDARLKRLRESKAQGTQNARDLEQLLSFTVRKMDDHDAELDKKMAGLMVGYNHIEHEIKAMSEHEKLVESRLKQMDYKFMVVNITTEKEAQEQSCMAASQCFYGSHVKRQERQEPIPNDGIIAFSSYLDHNVANLAPNESLKYNQVLLNEGNYYNTTTGVFSVPITGIYIFAWTVAARDDGNLQVPDIYTKLVVNGQHKTTAMAESTQVRDDEMGTNIAILRVEKGDAVWISHHDQGLTKDIYSSDNLRIVTFSGSLLSE</sequence>
<dbReference type="GO" id="GO:0005576">
    <property type="term" value="C:extracellular region"/>
    <property type="evidence" value="ECO:0007669"/>
    <property type="project" value="UniProtKB-SubCell"/>
</dbReference>
<reference evidence="7" key="3">
    <citation type="submission" date="2023-05" db="EMBL/GenBank/DDBJ databases">
        <authorList>
            <person name="Smith C.H."/>
        </authorList>
    </citation>
    <scope>NUCLEOTIDE SEQUENCE</scope>
    <source>
        <strain evidence="7">CHS0354</strain>
        <tissue evidence="7">Mantle</tissue>
    </source>
</reference>
<dbReference type="PRINTS" id="PR00007">
    <property type="entry name" value="COMPLEMNTC1Q"/>
</dbReference>
<dbReference type="PROSITE" id="PS50871">
    <property type="entry name" value="C1Q"/>
    <property type="match status" value="1"/>
</dbReference>
<feature type="chain" id="PRO_5042125896" description="C1q domain-containing protein" evidence="5">
    <location>
        <begin position="23"/>
        <end position="306"/>
    </location>
</feature>
<evidence type="ECO:0000256" key="5">
    <source>
        <dbReference type="SAM" id="SignalP"/>
    </source>
</evidence>
<dbReference type="InterPro" id="IPR050822">
    <property type="entry name" value="Cerebellin_Synaptic_Org"/>
</dbReference>
<dbReference type="EMBL" id="JAEAOA010001466">
    <property type="protein sequence ID" value="KAK3577806.1"/>
    <property type="molecule type" value="Genomic_DNA"/>
</dbReference>
<dbReference type="SUPFAM" id="SSF49842">
    <property type="entry name" value="TNF-like"/>
    <property type="match status" value="1"/>
</dbReference>
<protein>
    <recommendedName>
        <fullName evidence="6">C1q domain-containing protein</fullName>
    </recommendedName>
</protein>
<feature type="signal peptide" evidence="5">
    <location>
        <begin position="1"/>
        <end position="22"/>
    </location>
</feature>
<reference evidence="7" key="1">
    <citation type="journal article" date="2021" name="Genome Biol. Evol.">
        <title>A High-Quality Reference Genome for a Parasitic Bivalve with Doubly Uniparental Inheritance (Bivalvia: Unionida).</title>
        <authorList>
            <person name="Smith C.H."/>
        </authorList>
    </citation>
    <scope>NUCLEOTIDE SEQUENCE</scope>
    <source>
        <strain evidence="7">CHS0354</strain>
    </source>
</reference>
<evidence type="ECO:0000256" key="2">
    <source>
        <dbReference type="ARBA" id="ARBA00022525"/>
    </source>
</evidence>
<dbReference type="Gene3D" id="2.60.120.40">
    <property type="match status" value="1"/>
</dbReference>
<evidence type="ECO:0000256" key="4">
    <source>
        <dbReference type="SAM" id="Coils"/>
    </source>
</evidence>
<comment type="caution">
    <text evidence="7">The sequence shown here is derived from an EMBL/GenBank/DDBJ whole genome shotgun (WGS) entry which is preliminary data.</text>
</comment>
<evidence type="ECO:0000313" key="7">
    <source>
        <dbReference type="EMBL" id="KAK3577806.1"/>
    </source>
</evidence>